<sequence>MMYSKPEEFTMDQNLNWVGFFGM</sequence>
<dbReference type="EMBL" id="GBXM01046098">
    <property type="protein sequence ID" value="JAH62479.1"/>
    <property type="molecule type" value="Transcribed_RNA"/>
</dbReference>
<evidence type="ECO:0000313" key="1">
    <source>
        <dbReference type="EMBL" id="JAH55860.1"/>
    </source>
</evidence>
<organism evidence="1">
    <name type="scientific">Anguilla anguilla</name>
    <name type="common">European freshwater eel</name>
    <name type="synonym">Muraena anguilla</name>
    <dbReference type="NCBI Taxonomy" id="7936"/>
    <lineage>
        <taxon>Eukaryota</taxon>
        <taxon>Metazoa</taxon>
        <taxon>Chordata</taxon>
        <taxon>Craniata</taxon>
        <taxon>Vertebrata</taxon>
        <taxon>Euteleostomi</taxon>
        <taxon>Actinopterygii</taxon>
        <taxon>Neopterygii</taxon>
        <taxon>Teleostei</taxon>
        <taxon>Anguilliformes</taxon>
        <taxon>Anguillidae</taxon>
        <taxon>Anguilla</taxon>
    </lineage>
</organism>
<reference evidence="1" key="2">
    <citation type="journal article" date="2015" name="Fish Shellfish Immunol.">
        <title>Early steps in the European eel (Anguilla anguilla)-Vibrio vulnificus interaction in the gills: Role of the RtxA13 toxin.</title>
        <authorList>
            <person name="Callol A."/>
            <person name="Pajuelo D."/>
            <person name="Ebbesson L."/>
            <person name="Teles M."/>
            <person name="MacKenzie S."/>
            <person name="Amaro C."/>
        </authorList>
    </citation>
    <scope>NUCLEOTIDE SEQUENCE</scope>
</reference>
<name>A0A0E9TSK4_ANGAN</name>
<dbReference type="AlphaFoldDB" id="A0A0E9TSK4"/>
<proteinExistence type="predicted"/>
<accession>A0A0E9TSK4</accession>
<protein>
    <submittedName>
        <fullName evidence="1">Uncharacterized protein</fullName>
    </submittedName>
</protein>
<dbReference type="EMBL" id="GBXM01052717">
    <property type="protein sequence ID" value="JAH55860.1"/>
    <property type="molecule type" value="Transcribed_RNA"/>
</dbReference>
<reference evidence="1" key="1">
    <citation type="submission" date="2014-11" db="EMBL/GenBank/DDBJ databases">
        <authorList>
            <person name="Amaro Gonzalez C."/>
        </authorList>
    </citation>
    <scope>NUCLEOTIDE SEQUENCE</scope>
</reference>